<evidence type="ECO:0000313" key="7">
    <source>
        <dbReference type="EMBL" id="KAJ5095836.1"/>
    </source>
</evidence>
<dbReference type="OrthoDB" id="2013972at2759"/>
<comment type="similarity">
    <text evidence="1">Belongs to the D-alanine--D-alanine ligase family.</text>
</comment>
<dbReference type="EMBL" id="JAPMSZ010000007">
    <property type="protein sequence ID" value="KAJ5095836.1"/>
    <property type="molecule type" value="Genomic_DNA"/>
</dbReference>
<evidence type="ECO:0000256" key="4">
    <source>
        <dbReference type="PROSITE-ProRule" id="PRU00409"/>
    </source>
</evidence>
<keyword evidence="4" id="KW-0067">ATP-binding</keyword>
<dbReference type="InterPro" id="IPR011761">
    <property type="entry name" value="ATP-grasp"/>
</dbReference>
<reference evidence="7" key="2">
    <citation type="journal article" date="2023" name="IMA Fungus">
        <title>Comparative genomic study of the Penicillium genus elucidates a diverse pangenome and 15 lateral gene transfer events.</title>
        <authorList>
            <person name="Petersen C."/>
            <person name="Sorensen T."/>
            <person name="Nielsen M.R."/>
            <person name="Sondergaard T.E."/>
            <person name="Sorensen J.L."/>
            <person name="Fitzpatrick D.A."/>
            <person name="Frisvad J.C."/>
            <person name="Nielsen K.L."/>
        </authorList>
    </citation>
    <scope>NUCLEOTIDE SEQUENCE</scope>
    <source>
        <strain evidence="7">IBT 34128</strain>
    </source>
</reference>
<name>A0A9W9K7X9_9EURO</name>
<evidence type="ECO:0000256" key="2">
    <source>
        <dbReference type="ARBA" id="ARBA00022598"/>
    </source>
</evidence>
<dbReference type="Proteomes" id="UP001141434">
    <property type="component" value="Unassembled WGS sequence"/>
</dbReference>
<sequence length="379" mass="40912">MGEPNGPDLVVEANGAGLSIALISERRSNYIQLGYSEEDCAALTHDGETQAVSSALKKLGHHVILVPGVESLVQQLAAGEHKGWDLAFNMAQGFYGTARESQVPALLEAYQVPYTFADAATMALCQNKANTKIVLDHHKIPTSPFLVIPAKEVPDSQPKFTSQGPQYPLFVKPVTEGSSKGIDTFNKVNEPAELEPAIRQLKAKFPGEDILVESFLPGRELTVSVLGAGADSRVIGVREFIWQKRGSESSDSSNGVSDHANPEFASRKSKSSKDKLLVYRDHDLTLTDSQIQAACRVALDAWKVFGCRDAGRIDIRFDSDEPNAIPNVLEVNPISGLLPGHSPLPGSSESNGISFEMLLNAIIESALRRTTLKQPNGIS</sequence>
<keyword evidence="2" id="KW-0436">Ligase</keyword>
<feature type="domain" description="ATP-grasp" evidence="6">
    <location>
        <begin position="132"/>
        <end position="364"/>
    </location>
</feature>
<dbReference type="GeneID" id="81394942"/>
<evidence type="ECO:0000313" key="8">
    <source>
        <dbReference type="Proteomes" id="UP001141434"/>
    </source>
</evidence>
<comment type="caution">
    <text evidence="7">The sequence shown here is derived from an EMBL/GenBank/DDBJ whole genome shotgun (WGS) entry which is preliminary data.</text>
</comment>
<keyword evidence="3" id="KW-0961">Cell wall biogenesis/degradation</keyword>
<proteinExistence type="inferred from homology"/>
<evidence type="ECO:0000256" key="5">
    <source>
        <dbReference type="SAM" id="MobiDB-lite"/>
    </source>
</evidence>
<dbReference type="SUPFAM" id="SSF52440">
    <property type="entry name" value="PreATP-grasp domain"/>
    <property type="match status" value="1"/>
</dbReference>
<evidence type="ECO:0000256" key="1">
    <source>
        <dbReference type="ARBA" id="ARBA00010871"/>
    </source>
</evidence>
<dbReference type="Gene3D" id="3.30.1490.20">
    <property type="entry name" value="ATP-grasp fold, A domain"/>
    <property type="match status" value="1"/>
</dbReference>
<dbReference type="GO" id="GO:0005524">
    <property type="term" value="F:ATP binding"/>
    <property type="evidence" value="ECO:0007669"/>
    <property type="project" value="UniProtKB-UniRule"/>
</dbReference>
<protein>
    <recommendedName>
        <fullName evidence="6">ATP-grasp domain-containing protein</fullName>
    </recommendedName>
</protein>
<evidence type="ECO:0000259" key="6">
    <source>
        <dbReference type="PROSITE" id="PS50975"/>
    </source>
</evidence>
<keyword evidence="8" id="KW-1185">Reference proteome</keyword>
<keyword evidence="4" id="KW-0547">Nucleotide-binding</keyword>
<dbReference type="PANTHER" id="PTHR23132:SF23">
    <property type="entry name" value="D-ALANINE--D-ALANINE LIGASE B"/>
    <property type="match status" value="1"/>
</dbReference>
<dbReference type="PANTHER" id="PTHR23132">
    <property type="entry name" value="D-ALANINE--D-ALANINE LIGASE"/>
    <property type="match status" value="1"/>
</dbReference>
<dbReference type="InterPro" id="IPR011095">
    <property type="entry name" value="Dala_Dala_lig_C"/>
</dbReference>
<accession>A0A9W9K7X9</accession>
<evidence type="ECO:0000256" key="3">
    <source>
        <dbReference type="ARBA" id="ARBA00023316"/>
    </source>
</evidence>
<dbReference type="RefSeq" id="XP_056511387.1">
    <property type="nucleotide sequence ID" value="XM_056655774.1"/>
</dbReference>
<dbReference type="Pfam" id="PF07478">
    <property type="entry name" value="Dala_Dala_lig_C"/>
    <property type="match status" value="1"/>
</dbReference>
<feature type="compositionally biased region" description="Low complexity" evidence="5">
    <location>
        <begin position="249"/>
        <end position="258"/>
    </location>
</feature>
<dbReference type="Gene3D" id="3.40.50.20">
    <property type="match status" value="1"/>
</dbReference>
<dbReference type="AlphaFoldDB" id="A0A9W9K7X9"/>
<reference evidence="7" key="1">
    <citation type="submission" date="2022-11" db="EMBL/GenBank/DDBJ databases">
        <authorList>
            <person name="Petersen C."/>
        </authorList>
    </citation>
    <scope>NUCLEOTIDE SEQUENCE</scope>
    <source>
        <strain evidence="7">IBT 34128</strain>
    </source>
</reference>
<dbReference type="PROSITE" id="PS50975">
    <property type="entry name" value="ATP_GRASP"/>
    <property type="match status" value="1"/>
</dbReference>
<dbReference type="GO" id="GO:0008716">
    <property type="term" value="F:D-alanine-D-alanine ligase activity"/>
    <property type="evidence" value="ECO:0007669"/>
    <property type="project" value="InterPro"/>
</dbReference>
<dbReference type="GO" id="GO:0046872">
    <property type="term" value="F:metal ion binding"/>
    <property type="evidence" value="ECO:0007669"/>
    <property type="project" value="InterPro"/>
</dbReference>
<dbReference type="SUPFAM" id="SSF56059">
    <property type="entry name" value="Glutathione synthetase ATP-binding domain-like"/>
    <property type="match status" value="1"/>
</dbReference>
<dbReference type="Gene3D" id="3.30.470.20">
    <property type="entry name" value="ATP-grasp fold, B domain"/>
    <property type="match status" value="1"/>
</dbReference>
<organism evidence="7 8">
    <name type="scientific">Penicillium alfredii</name>
    <dbReference type="NCBI Taxonomy" id="1506179"/>
    <lineage>
        <taxon>Eukaryota</taxon>
        <taxon>Fungi</taxon>
        <taxon>Dikarya</taxon>
        <taxon>Ascomycota</taxon>
        <taxon>Pezizomycotina</taxon>
        <taxon>Eurotiomycetes</taxon>
        <taxon>Eurotiomycetidae</taxon>
        <taxon>Eurotiales</taxon>
        <taxon>Aspergillaceae</taxon>
        <taxon>Penicillium</taxon>
    </lineage>
</organism>
<gene>
    <name evidence="7" type="ORF">NUU61_005192</name>
</gene>
<feature type="region of interest" description="Disordered" evidence="5">
    <location>
        <begin position="247"/>
        <end position="268"/>
    </location>
</feature>
<dbReference type="InterPro" id="IPR016185">
    <property type="entry name" value="PreATP-grasp_dom_sf"/>
</dbReference>
<dbReference type="InterPro" id="IPR013815">
    <property type="entry name" value="ATP_grasp_subdomain_1"/>
</dbReference>
<dbReference type="GO" id="GO:0071555">
    <property type="term" value="P:cell wall organization"/>
    <property type="evidence" value="ECO:0007669"/>
    <property type="project" value="UniProtKB-KW"/>
</dbReference>